<dbReference type="NCBIfam" id="NF040624">
    <property type="entry name" value="HadA"/>
    <property type="match status" value="1"/>
</dbReference>
<evidence type="ECO:0000313" key="5">
    <source>
        <dbReference type="EMBL" id="QIP39114.1"/>
    </source>
</evidence>
<reference evidence="6" key="4">
    <citation type="submission" date="2023-08" db="EMBL/GenBank/DDBJ databases">
        <title>Isolation and Characterization of Rhodococcus erythropolis MGMM8.</title>
        <authorList>
            <person name="Diabankana R.G.C."/>
            <person name="Afordoanyi D.M."/>
            <person name="Validov S.Z."/>
        </authorList>
    </citation>
    <scope>NUCLEOTIDE SEQUENCE</scope>
    <source>
        <strain evidence="6">MGMM8</strain>
    </source>
</reference>
<accession>A0A0C3AA10</accession>
<comment type="similarity">
    <text evidence="1">Belongs to the UPF0336 family.</text>
</comment>
<dbReference type="SUPFAM" id="SSF54637">
    <property type="entry name" value="Thioesterase/thiol ester dehydrase-isomerase"/>
    <property type="match status" value="1"/>
</dbReference>
<dbReference type="HAMAP" id="MF_00799">
    <property type="entry name" value="UPF0336"/>
    <property type="match status" value="1"/>
</dbReference>
<reference evidence="4 9" key="3">
    <citation type="submission" date="2020-12" db="EMBL/GenBank/DDBJ databases">
        <title>Draft genome sequence of furan degrading bacterial strain FUR100.</title>
        <authorList>
            <person name="Woiski C."/>
        </authorList>
    </citation>
    <scope>NUCLEOTIDE SEQUENCE [LARGE SCALE GENOMIC DNA]</scope>
    <source>
        <strain evidence="4 9">FUR100</strain>
    </source>
</reference>
<dbReference type="OrthoDB" id="5415111at2"/>
<dbReference type="EMBL" id="CP124545">
    <property type="protein sequence ID" value="WGV51347.1"/>
    <property type="molecule type" value="Genomic_DNA"/>
</dbReference>
<dbReference type="InterPro" id="IPR029069">
    <property type="entry name" value="HotDog_dom_sf"/>
</dbReference>
<organism evidence="3 7">
    <name type="scientific">Rhodococcus erythropolis</name>
    <name type="common">Arthrobacter picolinophilus</name>
    <dbReference type="NCBI Taxonomy" id="1833"/>
    <lineage>
        <taxon>Bacteria</taxon>
        <taxon>Bacillati</taxon>
        <taxon>Actinomycetota</taxon>
        <taxon>Actinomycetes</taxon>
        <taxon>Mycobacteriales</taxon>
        <taxon>Nocardiaceae</taxon>
        <taxon>Rhodococcus</taxon>
        <taxon>Rhodococcus erythropolis group</taxon>
    </lineage>
</organism>
<evidence type="ECO:0000313" key="7">
    <source>
        <dbReference type="Proteomes" id="UP000325576"/>
    </source>
</evidence>
<dbReference type="STRING" id="1833.XU06_08440"/>
<dbReference type="PANTHER" id="PTHR43437:SF3">
    <property type="entry name" value="HYDROXYACYL-THIOESTER DEHYDRATASE TYPE 2, MITOCHONDRIAL"/>
    <property type="match status" value="1"/>
</dbReference>
<evidence type="ECO:0000313" key="8">
    <source>
        <dbReference type="Proteomes" id="UP000502345"/>
    </source>
</evidence>
<dbReference type="PANTHER" id="PTHR43437">
    <property type="entry name" value="HYDROXYACYL-THIOESTER DEHYDRATASE TYPE 2, MITOCHONDRIAL-RELATED"/>
    <property type="match status" value="1"/>
</dbReference>
<dbReference type="EMBL" id="JAECSB010000030">
    <property type="protein sequence ID" value="MBH5142776.1"/>
    <property type="molecule type" value="Genomic_DNA"/>
</dbReference>
<dbReference type="Gene3D" id="3.10.129.10">
    <property type="entry name" value="Hotdog Thioesterase"/>
    <property type="match status" value="1"/>
</dbReference>
<dbReference type="Pfam" id="PF13452">
    <property type="entry name" value="FAS1_DH_region"/>
    <property type="match status" value="1"/>
</dbReference>
<dbReference type="RefSeq" id="WP_019744315.1">
    <property type="nucleotide sequence ID" value="NZ_AP018733.1"/>
</dbReference>
<dbReference type="Proteomes" id="UP000627573">
    <property type="component" value="Unassembled WGS sequence"/>
</dbReference>
<reference evidence="3 7" key="1">
    <citation type="journal article" date="2017" name="Poromechanics V (2013)">
        <title>Genomic Characterization of the Arsenic-Tolerant Actinobacterium, &lt;i&gt;Rhodococcus erythropolis&lt;/i&gt; S43.</title>
        <authorList>
            <person name="Retamal-Morales G."/>
            <person name="Mehnert M."/>
            <person name="Schwabe R."/>
            <person name="Tischler D."/>
            <person name="Schloemann M."/>
            <person name="Levican G.J."/>
        </authorList>
    </citation>
    <scope>NUCLEOTIDE SEQUENCE [LARGE SCALE GENOMIC DNA]</scope>
    <source>
        <strain evidence="3 7">S43</strain>
    </source>
</reference>
<dbReference type="InterPro" id="IPR039569">
    <property type="entry name" value="FAS1-like_DH_region"/>
</dbReference>
<dbReference type="Proteomes" id="UP000502345">
    <property type="component" value="Chromosome"/>
</dbReference>
<evidence type="ECO:0000313" key="4">
    <source>
        <dbReference type="EMBL" id="MBH5142776.1"/>
    </source>
</evidence>
<sequence length="184" mass="20334">MTDLQENQAAAEVPTDPAAHAVQMVGHHYRVEDFYEVGREKVREFARAVQDAHPAHYDESAAKGLGYDGLIAPITFVAIVGAIAQRRLFEEIVTGYDLSQILQTDQRLVLHKPMQVGDRLFCDVFLDSFRQAAGSDIIVTKNIITDQNDEAVVTTWTTLVARTGGEVDENIAHAVKDVMMHVAS</sequence>
<dbReference type="InterPro" id="IPR054849">
    <property type="entry name" value="UPF0336_fam"/>
</dbReference>
<gene>
    <name evidence="6" type="primary">hadA</name>
    <name evidence="3" type="ORF">BS297_04650</name>
    <name evidence="5" type="ORF">G9444_1870</name>
    <name evidence="4" type="ORF">I3517_09120</name>
    <name evidence="6" type="ORF">QIE55_09085</name>
</gene>
<dbReference type="KEGG" id="reb:XU06_08440"/>
<dbReference type="EMBL" id="CP050124">
    <property type="protein sequence ID" value="QIP39114.1"/>
    <property type="molecule type" value="Genomic_DNA"/>
</dbReference>
<evidence type="ECO:0000313" key="9">
    <source>
        <dbReference type="Proteomes" id="UP000627573"/>
    </source>
</evidence>
<dbReference type="GeneID" id="57488148"/>
<reference evidence="5 8" key="2">
    <citation type="submission" date="2020-03" db="EMBL/GenBank/DDBJ databases">
        <title>Screen low temperature-resistant strains for efficient degradation of petroleum hydrocarbons under the low temperature.</title>
        <authorList>
            <person name="Wang Y."/>
            <person name="Chen J."/>
        </authorList>
    </citation>
    <scope>NUCLEOTIDE SEQUENCE [LARGE SCALE GENOMIC DNA]</scope>
    <source>
        <strain evidence="5 8">KB1</strain>
    </source>
</reference>
<evidence type="ECO:0000256" key="1">
    <source>
        <dbReference type="HAMAP-Rule" id="MF_00799"/>
    </source>
</evidence>
<evidence type="ECO:0000313" key="6">
    <source>
        <dbReference type="EMBL" id="WGV51347.1"/>
    </source>
</evidence>
<protein>
    <recommendedName>
        <fullName evidence="1">UPF0336 protein BS297_04650</fullName>
    </recommendedName>
</protein>
<keyword evidence="9" id="KW-1185">Reference proteome</keyword>
<dbReference type="InterPro" id="IPR016709">
    <property type="entry name" value="HadA-like"/>
</dbReference>
<dbReference type="CDD" id="cd03441">
    <property type="entry name" value="R_hydratase_like"/>
    <property type="match status" value="1"/>
</dbReference>
<evidence type="ECO:0000259" key="2">
    <source>
        <dbReference type="Pfam" id="PF13452"/>
    </source>
</evidence>
<dbReference type="Proteomes" id="UP001230933">
    <property type="component" value="Chromosome"/>
</dbReference>
<feature type="domain" description="FAS1-like dehydratase" evidence="2">
    <location>
        <begin position="23"/>
        <end position="154"/>
    </location>
</feature>
<dbReference type="InterPro" id="IPR050965">
    <property type="entry name" value="UPF0336/Enoyl-CoA_hydratase"/>
</dbReference>
<name>A0A0C3AA10_RHOER</name>
<evidence type="ECO:0000313" key="3">
    <source>
        <dbReference type="EMBL" id="KAB2586558.1"/>
    </source>
</evidence>
<dbReference type="GO" id="GO:0019171">
    <property type="term" value="F:(3R)-hydroxyacyl-[acyl-carrier-protein] dehydratase activity"/>
    <property type="evidence" value="ECO:0007669"/>
    <property type="project" value="TreeGrafter"/>
</dbReference>
<proteinExistence type="inferred from homology"/>
<dbReference type="OMA" id="VFGYQAQ"/>
<dbReference type="AlphaFoldDB" id="A0A0C3AA10"/>
<dbReference type="Proteomes" id="UP000325576">
    <property type="component" value="Unassembled WGS sequence"/>
</dbReference>
<dbReference type="EMBL" id="MRBO01000168">
    <property type="protein sequence ID" value="KAB2586558.1"/>
    <property type="molecule type" value="Genomic_DNA"/>
</dbReference>
<dbReference type="GO" id="GO:0006633">
    <property type="term" value="P:fatty acid biosynthetic process"/>
    <property type="evidence" value="ECO:0007669"/>
    <property type="project" value="TreeGrafter"/>
</dbReference>
<dbReference type="GeneID" id="93802249"/>